<feature type="domain" description="Peptidase S74" evidence="3">
    <location>
        <begin position="365"/>
        <end position="538"/>
    </location>
</feature>
<dbReference type="GO" id="GO:0045893">
    <property type="term" value="P:positive regulation of DNA-templated transcription"/>
    <property type="evidence" value="ECO:0007669"/>
    <property type="project" value="TreeGrafter"/>
</dbReference>
<dbReference type="OrthoDB" id="946948at2"/>
<dbReference type="PROSITE" id="PS51688">
    <property type="entry name" value="ICA"/>
    <property type="match status" value="1"/>
</dbReference>
<dbReference type="PANTHER" id="PTHR13029:SF18">
    <property type="entry name" value="MYELIN REGULATORY FACTOR HOMOLOG 1"/>
    <property type="match status" value="1"/>
</dbReference>
<proteinExistence type="predicted"/>
<dbReference type="Proteomes" id="UP000223913">
    <property type="component" value="Unassembled WGS sequence"/>
</dbReference>
<protein>
    <recommendedName>
        <fullName evidence="3">Peptidase S74 domain-containing protein</fullName>
    </recommendedName>
</protein>
<feature type="chain" id="PRO_5012994198" description="Peptidase S74 domain-containing protein" evidence="2">
    <location>
        <begin position="24"/>
        <end position="572"/>
    </location>
</feature>
<comment type="caution">
    <text evidence="4">The sequence shown here is derived from an EMBL/GenBank/DDBJ whole genome shotgun (WGS) entry which is preliminary data.</text>
</comment>
<dbReference type="InterPro" id="IPR051577">
    <property type="entry name" value="MRF-like"/>
</dbReference>
<gene>
    <name evidence="4" type="ORF">CRP01_31820</name>
</gene>
<keyword evidence="1" id="KW-0175">Coiled coil</keyword>
<organism evidence="4 5">
    <name type="scientific">Flavilitoribacter nigricans (strain ATCC 23147 / DSM 23189 / NBRC 102662 / NCIMB 1420 / SS-2)</name>
    <name type="common">Lewinella nigricans</name>
    <dbReference type="NCBI Taxonomy" id="1122177"/>
    <lineage>
        <taxon>Bacteria</taxon>
        <taxon>Pseudomonadati</taxon>
        <taxon>Bacteroidota</taxon>
        <taxon>Saprospiria</taxon>
        <taxon>Saprospirales</taxon>
        <taxon>Lewinellaceae</taxon>
        <taxon>Flavilitoribacter</taxon>
    </lineage>
</organism>
<feature type="signal peptide" evidence="2">
    <location>
        <begin position="1"/>
        <end position="23"/>
    </location>
</feature>
<evidence type="ECO:0000259" key="3">
    <source>
        <dbReference type="PROSITE" id="PS51688"/>
    </source>
</evidence>
<dbReference type="GO" id="GO:0016540">
    <property type="term" value="P:protein autoprocessing"/>
    <property type="evidence" value="ECO:0007669"/>
    <property type="project" value="TreeGrafter"/>
</dbReference>
<evidence type="ECO:0000256" key="2">
    <source>
        <dbReference type="SAM" id="SignalP"/>
    </source>
</evidence>
<keyword evidence="5" id="KW-1185">Reference proteome</keyword>
<reference evidence="4 5" key="1">
    <citation type="submission" date="2017-10" db="EMBL/GenBank/DDBJ databases">
        <title>The draft genome sequence of Lewinella nigricans NBRC 102662.</title>
        <authorList>
            <person name="Wang K."/>
        </authorList>
    </citation>
    <scope>NUCLEOTIDE SEQUENCE [LARGE SCALE GENOMIC DNA]</scope>
    <source>
        <strain evidence="4 5">NBRC 102662</strain>
    </source>
</reference>
<dbReference type="GO" id="GO:0043565">
    <property type="term" value="F:sequence-specific DNA binding"/>
    <property type="evidence" value="ECO:0007669"/>
    <property type="project" value="TreeGrafter"/>
</dbReference>
<dbReference type="GO" id="GO:0003700">
    <property type="term" value="F:DNA-binding transcription factor activity"/>
    <property type="evidence" value="ECO:0007669"/>
    <property type="project" value="TreeGrafter"/>
</dbReference>
<name>A0A2D0N237_FLAN2</name>
<dbReference type="RefSeq" id="WP_099154110.1">
    <property type="nucleotide sequence ID" value="NZ_PDUD01000039.1"/>
</dbReference>
<evidence type="ECO:0000256" key="1">
    <source>
        <dbReference type="SAM" id="Coils"/>
    </source>
</evidence>
<dbReference type="AlphaFoldDB" id="A0A2D0N237"/>
<dbReference type="Pfam" id="PF13884">
    <property type="entry name" value="Peptidase_S74"/>
    <property type="match status" value="1"/>
</dbReference>
<feature type="coiled-coil region" evidence="1">
    <location>
        <begin position="524"/>
        <end position="568"/>
    </location>
</feature>
<accession>A0A2D0N237</accession>
<keyword evidence="2" id="KW-0732">Signal</keyword>
<dbReference type="InterPro" id="IPR030392">
    <property type="entry name" value="S74_ICA"/>
</dbReference>
<dbReference type="PANTHER" id="PTHR13029">
    <property type="match status" value="1"/>
</dbReference>
<evidence type="ECO:0000313" key="5">
    <source>
        <dbReference type="Proteomes" id="UP000223913"/>
    </source>
</evidence>
<sequence length="572" mass="61697">MNIFSRYLLAVLVIAFFSQNTFAQTGHVGVGEAAPQARLHVTQSDPSTSNGILGLFQRNGAGDVGLSFSQKDVSSYAILHPVGGGLAFYKDRSPSSAGTLSMRLSNDGDLFLAGGRSLYVGEQTNLGGEGLRFHHAINRGWIDYSGPFGLHFRINQGNGDATRMFIRSLDGHVGIGTTNPGEKLTVVSPLINSTVASFRSSGGFGRIQVDNGNPFAVLDLGVLSNKTGFLGTRHGTDLHLRTFSRSRMTITGLNGNVGIGTEKPINILDVNGGVAIGAAYSGSSTAPADGALIQGYVGIGTIGPRAPLHVAGVSFGNTGTYIRYFNDVTAFITTFPNWTGQATIYAEGNICSTEAFIAGQSFNFSDARIKNIIGRSDGAADLDRLNRIEITRYTHIDTLAKGKAVQTKVIAQQLEQVMPEAVSYTREFIPDVMQVAEQLDFRENENLLTITLSQPHRLQVGDHLKCFDEKGQELLLEVSAVPNDKAVAFQTDQHPTRLFVYGKQVDDFHIVDYDAISMLNVSATQELARRLAASEQSATQLRAEVEALKAKLSEMEALKKQMARLEAMLEGQ</sequence>
<evidence type="ECO:0000313" key="4">
    <source>
        <dbReference type="EMBL" id="PHN02565.1"/>
    </source>
</evidence>
<dbReference type="EMBL" id="PDUD01000039">
    <property type="protein sequence ID" value="PHN02565.1"/>
    <property type="molecule type" value="Genomic_DNA"/>
</dbReference>